<protein>
    <submittedName>
        <fullName evidence="3">Putative glycosyltransferase EpsD</fullName>
        <ecNumber evidence="3">2.4.-.-</ecNumber>
    </submittedName>
</protein>
<sequence>MEKVKYLHVFAAFNQGGAELRVANIINHTPPGSGHAVLSLSGQSKAAHKLDRTNGTQLFDGPPRTNFVQWPFAVWRRIRQINPKVLITYNWGATDAIIGAKLHRFRPVIHNECGLSNEIDGKAWRRRTVRRLVVPGCYRTVVTSASMRAVAMESFGVPESKIAYIKTGVDGERFQPQRNDELRSQISPGTNGVIFGYVGSLRPSKNIPMLLRAYAKACRPEDRLAIFGQGSERASLEALGKELGILDSMKFMGHMEDVAPAYGAFDVYVTTSKSEAASNSLLEAMATGCPAVSADIADNKLLLSKVNRQFVFSHSDLSGYAAGLRTMAEDSQLRERVGQANRHRALVEYPLDRMINEYIQLWDEAARHSV</sequence>
<name>A0A5C5Z2T0_9BACT</name>
<dbReference type="EC" id="2.4.-.-" evidence="3"/>
<keyword evidence="3" id="KW-0328">Glycosyltransferase</keyword>
<keyword evidence="3" id="KW-0808">Transferase</keyword>
<evidence type="ECO:0000313" key="3">
    <source>
        <dbReference type="EMBL" id="TWT81161.1"/>
    </source>
</evidence>
<dbReference type="Proteomes" id="UP000315010">
    <property type="component" value="Unassembled WGS sequence"/>
</dbReference>
<evidence type="ECO:0000313" key="4">
    <source>
        <dbReference type="Proteomes" id="UP000315010"/>
    </source>
</evidence>
<proteinExistence type="predicted"/>
<dbReference type="Gene3D" id="3.40.50.2000">
    <property type="entry name" value="Glycogen Phosphorylase B"/>
    <property type="match status" value="2"/>
</dbReference>
<reference evidence="3 4" key="1">
    <citation type="submission" date="2019-02" db="EMBL/GenBank/DDBJ databases">
        <title>Deep-cultivation of Planctomycetes and their phenomic and genomic characterization uncovers novel biology.</title>
        <authorList>
            <person name="Wiegand S."/>
            <person name="Jogler M."/>
            <person name="Boedeker C."/>
            <person name="Pinto D."/>
            <person name="Vollmers J."/>
            <person name="Rivas-Marin E."/>
            <person name="Kohn T."/>
            <person name="Peeters S.H."/>
            <person name="Heuer A."/>
            <person name="Rast P."/>
            <person name="Oberbeckmann S."/>
            <person name="Bunk B."/>
            <person name="Jeske O."/>
            <person name="Meyerdierks A."/>
            <person name="Storesund J.E."/>
            <person name="Kallscheuer N."/>
            <person name="Luecker S."/>
            <person name="Lage O.M."/>
            <person name="Pohl T."/>
            <person name="Merkel B.J."/>
            <person name="Hornburger P."/>
            <person name="Mueller R.-W."/>
            <person name="Bruemmer F."/>
            <person name="Labrenz M."/>
            <person name="Spormann A.M."/>
            <person name="Op Den Camp H."/>
            <person name="Overmann J."/>
            <person name="Amann R."/>
            <person name="Jetten M.S.M."/>
            <person name="Mascher T."/>
            <person name="Medema M.H."/>
            <person name="Devos D.P."/>
            <person name="Kaster A.-K."/>
            <person name="Ovreas L."/>
            <person name="Rohde M."/>
            <person name="Galperin M.Y."/>
            <person name="Jogler C."/>
        </authorList>
    </citation>
    <scope>NUCLEOTIDE SEQUENCE [LARGE SCALE GENOMIC DNA]</scope>
    <source>
        <strain evidence="3 4">CA13</strain>
    </source>
</reference>
<dbReference type="Pfam" id="PF13439">
    <property type="entry name" value="Glyco_transf_4"/>
    <property type="match status" value="1"/>
</dbReference>
<evidence type="ECO:0000259" key="1">
    <source>
        <dbReference type="Pfam" id="PF00534"/>
    </source>
</evidence>
<dbReference type="InterPro" id="IPR028098">
    <property type="entry name" value="Glyco_trans_4-like_N"/>
</dbReference>
<dbReference type="GO" id="GO:0016757">
    <property type="term" value="F:glycosyltransferase activity"/>
    <property type="evidence" value="ECO:0007669"/>
    <property type="project" value="UniProtKB-KW"/>
</dbReference>
<dbReference type="PANTHER" id="PTHR45947">
    <property type="entry name" value="SULFOQUINOVOSYL TRANSFERASE SQD2"/>
    <property type="match status" value="1"/>
</dbReference>
<dbReference type="SUPFAM" id="SSF53756">
    <property type="entry name" value="UDP-Glycosyltransferase/glycogen phosphorylase"/>
    <property type="match status" value="1"/>
</dbReference>
<dbReference type="InterPro" id="IPR050194">
    <property type="entry name" value="Glycosyltransferase_grp1"/>
</dbReference>
<dbReference type="PANTHER" id="PTHR45947:SF3">
    <property type="entry name" value="SULFOQUINOVOSYL TRANSFERASE SQD2"/>
    <property type="match status" value="1"/>
</dbReference>
<dbReference type="Pfam" id="PF00534">
    <property type="entry name" value="Glycos_transf_1"/>
    <property type="match status" value="1"/>
</dbReference>
<dbReference type="AlphaFoldDB" id="A0A5C5Z2T0"/>
<feature type="domain" description="Glycosyltransferase subfamily 4-like N-terminal" evidence="2">
    <location>
        <begin position="16"/>
        <end position="173"/>
    </location>
</feature>
<organism evidence="3 4">
    <name type="scientific">Novipirellula herctigrandis</name>
    <dbReference type="NCBI Taxonomy" id="2527986"/>
    <lineage>
        <taxon>Bacteria</taxon>
        <taxon>Pseudomonadati</taxon>
        <taxon>Planctomycetota</taxon>
        <taxon>Planctomycetia</taxon>
        <taxon>Pirellulales</taxon>
        <taxon>Pirellulaceae</taxon>
        <taxon>Novipirellula</taxon>
    </lineage>
</organism>
<dbReference type="EMBL" id="SJPJ01000001">
    <property type="protein sequence ID" value="TWT81161.1"/>
    <property type="molecule type" value="Genomic_DNA"/>
</dbReference>
<feature type="domain" description="Glycosyl transferase family 1" evidence="1">
    <location>
        <begin position="181"/>
        <end position="343"/>
    </location>
</feature>
<evidence type="ECO:0000259" key="2">
    <source>
        <dbReference type="Pfam" id="PF13439"/>
    </source>
</evidence>
<gene>
    <name evidence="3" type="primary">epsD_2</name>
    <name evidence="3" type="ORF">CA13_26090</name>
</gene>
<accession>A0A5C5Z2T0</accession>
<comment type="caution">
    <text evidence="3">The sequence shown here is derived from an EMBL/GenBank/DDBJ whole genome shotgun (WGS) entry which is preliminary data.</text>
</comment>
<dbReference type="InterPro" id="IPR001296">
    <property type="entry name" value="Glyco_trans_1"/>
</dbReference>
<keyword evidence="4" id="KW-1185">Reference proteome</keyword>